<dbReference type="EC" id="6.5.1.1" evidence="12"/>
<evidence type="ECO:0000256" key="2">
    <source>
        <dbReference type="ARBA" id="ARBA00022598"/>
    </source>
</evidence>
<dbReference type="SUPFAM" id="SSF117018">
    <property type="entry name" value="ATP-dependent DNA ligase DNA-binding domain"/>
    <property type="match status" value="1"/>
</dbReference>
<dbReference type="SUPFAM" id="SSF56091">
    <property type="entry name" value="DNA ligase/mRNA capping enzyme, catalytic domain"/>
    <property type="match status" value="1"/>
</dbReference>
<keyword evidence="3" id="KW-0132">Cell division</keyword>
<feature type="compositionally biased region" description="Basic and acidic residues" evidence="14">
    <location>
        <begin position="569"/>
        <end position="578"/>
    </location>
</feature>
<dbReference type="Gene3D" id="2.40.50.140">
    <property type="entry name" value="Nucleic acid-binding proteins"/>
    <property type="match status" value="1"/>
</dbReference>
<gene>
    <name evidence="16" type="ORF">CK503_11480</name>
</gene>
<comment type="similarity">
    <text evidence="1 13">Belongs to the ATP-dependent DNA ligase family.</text>
</comment>
<dbReference type="Gene3D" id="3.30.470.30">
    <property type="entry name" value="DNA ligase/mRNA capping enzyme"/>
    <property type="match status" value="1"/>
</dbReference>
<feature type="domain" description="ATP-dependent DNA ligase family profile" evidence="15">
    <location>
        <begin position="331"/>
        <end position="451"/>
    </location>
</feature>
<comment type="caution">
    <text evidence="16">The sequence shown here is derived from an EMBL/GenBank/DDBJ whole genome shotgun (WGS) entry which is preliminary data.</text>
</comment>
<accession>A0A2A2G8L6</accession>
<keyword evidence="8 12" id="KW-0233">DNA recombination</keyword>
<evidence type="ECO:0000256" key="9">
    <source>
        <dbReference type="ARBA" id="ARBA00023204"/>
    </source>
</evidence>
<protein>
    <recommendedName>
        <fullName evidence="12">DNA ligase</fullName>
        <ecNumber evidence="12">6.5.1.1</ecNumber>
    </recommendedName>
</protein>
<dbReference type="RefSeq" id="WP_095606965.1">
    <property type="nucleotide sequence ID" value="NZ_NSKE01000008.1"/>
</dbReference>
<comment type="catalytic activity">
    <reaction evidence="11 12">
        <text>ATP + (deoxyribonucleotide)n-3'-hydroxyl + 5'-phospho-(deoxyribonucleotide)m = (deoxyribonucleotide)n+m + AMP + diphosphate.</text>
        <dbReference type="EC" id="6.5.1.1"/>
    </reaction>
</comment>
<dbReference type="PANTHER" id="PTHR45674">
    <property type="entry name" value="DNA LIGASE 1/3 FAMILY MEMBER"/>
    <property type="match status" value="1"/>
</dbReference>
<dbReference type="PROSITE" id="PS00697">
    <property type="entry name" value="DNA_LIGASE_A1"/>
    <property type="match status" value="1"/>
</dbReference>
<organism evidence="16 17">
    <name type="scientific">Fodinibius salipaludis</name>
    <dbReference type="NCBI Taxonomy" id="2032627"/>
    <lineage>
        <taxon>Bacteria</taxon>
        <taxon>Pseudomonadati</taxon>
        <taxon>Balneolota</taxon>
        <taxon>Balneolia</taxon>
        <taxon>Balneolales</taxon>
        <taxon>Balneolaceae</taxon>
        <taxon>Fodinibius</taxon>
    </lineage>
</organism>
<keyword evidence="7 12" id="KW-0067">ATP-binding</keyword>
<feature type="compositionally biased region" description="Basic and acidic residues" evidence="14">
    <location>
        <begin position="553"/>
        <end position="562"/>
    </location>
</feature>
<dbReference type="PANTHER" id="PTHR45674:SF4">
    <property type="entry name" value="DNA LIGASE 1"/>
    <property type="match status" value="1"/>
</dbReference>
<evidence type="ECO:0000256" key="13">
    <source>
        <dbReference type="RuleBase" id="RU004196"/>
    </source>
</evidence>
<evidence type="ECO:0000256" key="3">
    <source>
        <dbReference type="ARBA" id="ARBA00022618"/>
    </source>
</evidence>
<evidence type="ECO:0000256" key="11">
    <source>
        <dbReference type="ARBA" id="ARBA00034003"/>
    </source>
</evidence>
<evidence type="ECO:0000259" key="15">
    <source>
        <dbReference type="PROSITE" id="PS50160"/>
    </source>
</evidence>
<dbReference type="InterPro" id="IPR012309">
    <property type="entry name" value="DNA_ligase_ATP-dep_C"/>
</dbReference>
<evidence type="ECO:0000313" key="16">
    <source>
        <dbReference type="EMBL" id="PAU93354.1"/>
    </source>
</evidence>
<evidence type="ECO:0000256" key="10">
    <source>
        <dbReference type="ARBA" id="ARBA00023306"/>
    </source>
</evidence>
<dbReference type="EMBL" id="NSKE01000008">
    <property type="protein sequence ID" value="PAU93354.1"/>
    <property type="molecule type" value="Genomic_DNA"/>
</dbReference>
<dbReference type="InterPro" id="IPR050191">
    <property type="entry name" value="ATP-dep_DNA_ligase"/>
</dbReference>
<evidence type="ECO:0000256" key="14">
    <source>
        <dbReference type="SAM" id="MobiDB-lite"/>
    </source>
</evidence>
<keyword evidence="17" id="KW-1185">Reference proteome</keyword>
<dbReference type="InterPro" id="IPR016059">
    <property type="entry name" value="DNA_ligase_ATP-dep_CS"/>
</dbReference>
<dbReference type="InterPro" id="IPR012308">
    <property type="entry name" value="DNA_ligase_ATP-dep_N"/>
</dbReference>
<feature type="region of interest" description="Disordered" evidence="14">
    <location>
        <begin position="553"/>
        <end position="578"/>
    </location>
</feature>
<evidence type="ECO:0000256" key="1">
    <source>
        <dbReference type="ARBA" id="ARBA00007572"/>
    </source>
</evidence>
<dbReference type="GO" id="GO:0006310">
    <property type="term" value="P:DNA recombination"/>
    <property type="evidence" value="ECO:0007669"/>
    <property type="project" value="UniProtKB-KW"/>
</dbReference>
<dbReference type="InterPro" id="IPR000977">
    <property type="entry name" value="DNA_ligase_ATP-dep"/>
</dbReference>
<keyword evidence="2 12" id="KW-0436">Ligase</keyword>
<dbReference type="OrthoDB" id="9767858at2"/>
<reference evidence="16 17" key="1">
    <citation type="submission" date="2017-08" db="EMBL/GenBank/DDBJ databases">
        <title>Aliifodinibius alkalisoli sp. nov., isolated from saline alkaline soil.</title>
        <authorList>
            <person name="Liu D."/>
            <person name="Zhang G."/>
        </authorList>
    </citation>
    <scope>NUCLEOTIDE SEQUENCE [LARGE SCALE GENOMIC DNA]</scope>
    <source>
        <strain evidence="16 17">WN023</strain>
    </source>
</reference>
<dbReference type="GO" id="GO:0006281">
    <property type="term" value="P:DNA repair"/>
    <property type="evidence" value="ECO:0007669"/>
    <property type="project" value="UniProtKB-KW"/>
</dbReference>
<name>A0A2A2G8L6_9BACT</name>
<dbReference type="GO" id="GO:0006260">
    <property type="term" value="P:DNA replication"/>
    <property type="evidence" value="ECO:0007669"/>
    <property type="project" value="UniProtKB-KW"/>
</dbReference>
<dbReference type="SUPFAM" id="SSF50249">
    <property type="entry name" value="Nucleic acid-binding proteins"/>
    <property type="match status" value="1"/>
</dbReference>
<evidence type="ECO:0000256" key="4">
    <source>
        <dbReference type="ARBA" id="ARBA00022705"/>
    </source>
</evidence>
<evidence type="ECO:0000313" key="17">
    <source>
        <dbReference type="Proteomes" id="UP000218831"/>
    </source>
</evidence>
<dbReference type="Pfam" id="PF04679">
    <property type="entry name" value="DNA_ligase_A_C"/>
    <property type="match status" value="1"/>
</dbReference>
<sequence length="578" mass="66694">MAEHSFHQLAETAQQINETRSANAKISYCSQYFQSLGNEEDLNLAAQFLGEGAFSSISGKRVTIGSRTYSTCAADFCDIDYEKVFKPCKTALGSASEAIEKLMHNIEAAHKKREPAQLSLQEIESIYEEIHSVSSRADKQHILRNAWKQMTPVEIKFFIRIMTRGSLRIGFETKNVVAALAKAFQKEIDEVRYAHMITGSIGKTAVLCKKKRLDQANFRLFHPLPFMLASSIESRAINNLDGYIAEEKFDGMRAQAHVSGQQVKLYSRDFNDSTHSFPEIVQFFLTKDLPDVVLDGEICVYKDNEILPFQLLQKRIGRKKPSKDIIEHYPVLFISYDLLYHDEYPIFEKKLSERRNLLTKLSQIHNLPITNQFDVEDCDHLNELFERALAHGNEGLILKEVDSTYEYGQRRKSWLKVKKPGGTLDTVMMYAHADSGKRRGNYSDFTLGIRVAEDERYEEEFVPIGKANGRYTDDEMKRLNERIKDLTVEKYGPTLGLIPEIVVEIEFDDIQKNKRTKANYSLKLPRFKAIRRDLSPEKTDTLKDVERMYQQNIDKERLKQEKNPSFYIKQEDPETSTR</sequence>
<evidence type="ECO:0000256" key="6">
    <source>
        <dbReference type="ARBA" id="ARBA00022763"/>
    </source>
</evidence>
<dbReference type="InterPro" id="IPR036599">
    <property type="entry name" value="DNA_ligase_N_sf"/>
</dbReference>
<evidence type="ECO:0000256" key="12">
    <source>
        <dbReference type="RuleBase" id="RU000617"/>
    </source>
</evidence>
<evidence type="ECO:0000256" key="8">
    <source>
        <dbReference type="ARBA" id="ARBA00023172"/>
    </source>
</evidence>
<keyword evidence="9 12" id="KW-0234">DNA repair</keyword>
<evidence type="ECO:0000256" key="7">
    <source>
        <dbReference type="ARBA" id="ARBA00022840"/>
    </source>
</evidence>
<proteinExistence type="inferred from homology"/>
<keyword evidence="6 12" id="KW-0227">DNA damage</keyword>
<dbReference type="PROSITE" id="PS00333">
    <property type="entry name" value="DNA_LIGASE_A2"/>
    <property type="match status" value="1"/>
</dbReference>
<dbReference type="AlphaFoldDB" id="A0A2A2G8L6"/>
<evidence type="ECO:0000256" key="5">
    <source>
        <dbReference type="ARBA" id="ARBA00022741"/>
    </source>
</evidence>
<dbReference type="GO" id="GO:0003677">
    <property type="term" value="F:DNA binding"/>
    <property type="evidence" value="ECO:0007669"/>
    <property type="project" value="InterPro"/>
</dbReference>
<dbReference type="Gene3D" id="1.10.3260.10">
    <property type="entry name" value="DNA ligase, ATP-dependent, N-terminal domain"/>
    <property type="match status" value="1"/>
</dbReference>
<dbReference type="InterPro" id="IPR012340">
    <property type="entry name" value="NA-bd_OB-fold"/>
</dbReference>
<dbReference type="GO" id="GO:0051301">
    <property type="term" value="P:cell division"/>
    <property type="evidence" value="ECO:0007669"/>
    <property type="project" value="UniProtKB-KW"/>
</dbReference>
<dbReference type="Pfam" id="PF04675">
    <property type="entry name" value="DNA_ligase_A_N"/>
    <property type="match status" value="1"/>
</dbReference>
<dbReference type="NCBIfam" id="TIGR00574">
    <property type="entry name" value="dnl1"/>
    <property type="match status" value="1"/>
</dbReference>
<dbReference type="PROSITE" id="PS50160">
    <property type="entry name" value="DNA_LIGASE_A3"/>
    <property type="match status" value="1"/>
</dbReference>
<dbReference type="InterPro" id="IPR012310">
    <property type="entry name" value="DNA_ligase_ATP-dep_cent"/>
</dbReference>
<dbReference type="GO" id="GO:0071897">
    <property type="term" value="P:DNA biosynthetic process"/>
    <property type="evidence" value="ECO:0007669"/>
    <property type="project" value="InterPro"/>
</dbReference>
<keyword evidence="5 12" id="KW-0547">Nucleotide-binding</keyword>
<keyword evidence="4" id="KW-0235">DNA replication</keyword>
<dbReference type="GO" id="GO:0003910">
    <property type="term" value="F:DNA ligase (ATP) activity"/>
    <property type="evidence" value="ECO:0007669"/>
    <property type="project" value="UniProtKB-EC"/>
</dbReference>
<keyword evidence="10" id="KW-0131">Cell cycle</keyword>
<dbReference type="Pfam" id="PF01068">
    <property type="entry name" value="DNA_ligase_A_M"/>
    <property type="match status" value="1"/>
</dbReference>
<dbReference type="GO" id="GO:0005524">
    <property type="term" value="F:ATP binding"/>
    <property type="evidence" value="ECO:0007669"/>
    <property type="project" value="UniProtKB-KW"/>
</dbReference>
<dbReference type="Proteomes" id="UP000218831">
    <property type="component" value="Unassembled WGS sequence"/>
</dbReference>